<keyword evidence="2" id="KW-1185">Reference proteome</keyword>
<dbReference type="RefSeq" id="WP_283758082.1">
    <property type="nucleotide sequence ID" value="NZ_JAQOSQ010000008.1"/>
</dbReference>
<dbReference type="EMBL" id="JAQOSQ010000008">
    <property type="protein sequence ID" value="MDJ1183428.1"/>
    <property type="molecule type" value="Genomic_DNA"/>
</dbReference>
<name>A0ABT7BYS4_9CYAN</name>
<reference evidence="1 2" key="1">
    <citation type="submission" date="2023-01" db="EMBL/GenBank/DDBJ databases">
        <title>Novel diversity within Roseofilum (Cyanobacteria; Desertifilaceae) from marine benthic mats with descriptions of four novel species.</title>
        <authorList>
            <person name="Wang Y."/>
            <person name="Berthold D.E."/>
            <person name="Hu J."/>
            <person name="Lefler F.W."/>
            <person name="Laughinghouse H.D. IV."/>
        </authorList>
    </citation>
    <scope>NUCLEOTIDE SEQUENCE [LARGE SCALE GENOMIC DNA]</scope>
    <source>
        <strain evidence="1 2">BLCC-M143</strain>
    </source>
</reference>
<comment type="caution">
    <text evidence="1">The sequence shown here is derived from an EMBL/GenBank/DDBJ whole genome shotgun (WGS) entry which is preliminary data.</text>
</comment>
<accession>A0ABT7BYS4</accession>
<proteinExistence type="predicted"/>
<evidence type="ECO:0000313" key="1">
    <source>
        <dbReference type="EMBL" id="MDJ1183428.1"/>
    </source>
</evidence>
<sequence length="180" mass="21511">MEVRSRSSLIVVQAFGLTLSQTQLMYSFEYHLVLTDLQMESNTEKKRLKLTWLEEWQDSINRILDDRKDGDRLTDIDSRIVTNFEELKLKVRRQIQETEHRFSFNLILLESTLFAPYYAIFGDSRDERFKGLEWRDRKLIQDKVRSYAQLLKFDSACIDRFQTHHKEAQQGIKGGFNPWI</sequence>
<evidence type="ECO:0000313" key="2">
    <source>
        <dbReference type="Proteomes" id="UP001232992"/>
    </source>
</evidence>
<gene>
    <name evidence="1" type="ORF">PMH09_09470</name>
</gene>
<protein>
    <submittedName>
        <fullName evidence="1">Uncharacterized protein</fullName>
    </submittedName>
</protein>
<dbReference type="Proteomes" id="UP001232992">
    <property type="component" value="Unassembled WGS sequence"/>
</dbReference>
<organism evidence="1 2">
    <name type="scientific">Roseofilum casamattae BLCC-M143</name>
    <dbReference type="NCBI Taxonomy" id="3022442"/>
    <lineage>
        <taxon>Bacteria</taxon>
        <taxon>Bacillati</taxon>
        <taxon>Cyanobacteriota</taxon>
        <taxon>Cyanophyceae</taxon>
        <taxon>Desertifilales</taxon>
        <taxon>Desertifilaceae</taxon>
        <taxon>Roseofilum</taxon>
        <taxon>Roseofilum casamattae</taxon>
    </lineage>
</organism>